<dbReference type="AlphaFoldDB" id="A0A2H3J659"/>
<feature type="compositionally biased region" description="Pro residues" evidence="1">
    <location>
        <begin position="19"/>
        <end position="28"/>
    </location>
</feature>
<feature type="compositionally biased region" description="Acidic residues" evidence="1">
    <location>
        <begin position="92"/>
        <end position="105"/>
    </location>
</feature>
<keyword evidence="3" id="KW-1185">Reference proteome</keyword>
<evidence type="ECO:0000313" key="2">
    <source>
        <dbReference type="EMBL" id="PCH37720.1"/>
    </source>
</evidence>
<organism evidence="2 3">
    <name type="scientific">Wolfiporia cocos (strain MD-104)</name>
    <name type="common">Brown rot fungus</name>
    <dbReference type="NCBI Taxonomy" id="742152"/>
    <lineage>
        <taxon>Eukaryota</taxon>
        <taxon>Fungi</taxon>
        <taxon>Dikarya</taxon>
        <taxon>Basidiomycota</taxon>
        <taxon>Agaricomycotina</taxon>
        <taxon>Agaricomycetes</taxon>
        <taxon>Polyporales</taxon>
        <taxon>Phaeolaceae</taxon>
        <taxon>Wolfiporia</taxon>
    </lineage>
</organism>
<accession>A0A2H3J659</accession>
<sequence>MSVATPTVLPRSPLFPHLLPQPPQPHPTPLGHNVQSTGRLNSRRDLQREMDDLSDEEDEWDDLINDIHNRGFNFLVPIGRTFTRHEEKNDASADEGSDESDDDSEHSDSDSPSVMDDADNESAEEDLDADMVDMDDEAEAGDLTAYTAELDEFTRSSSAIPEDEGDEGYEEPASDL</sequence>
<dbReference type="EMBL" id="KB467942">
    <property type="protein sequence ID" value="PCH37720.1"/>
    <property type="molecule type" value="Genomic_DNA"/>
</dbReference>
<dbReference type="OMA" id="IGRTWTQ"/>
<feature type="compositionally biased region" description="Acidic residues" evidence="1">
    <location>
        <begin position="116"/>
        <end position="140"/>
    </location>
</feature>
<reference evidence="2 3" key="1">
    <citation type="journal article" date="2012" name="Science">
        <title>The Paleozoic origin of enzymatic lignin decomposition reconstructed from 31 fungal genomes.</title>
        <authorList>
            <person name="Floudas D."/>
            <person name="Binder M."/>
            <person name="Riley R."/>
            <person name="Barry K."/>
            <person name="Blanchette R.A."/>
            <person name="Henrissat B."/>
            <person name="Martinez A.T."/>
            <person name="Otillar R."/>
            <person name="Spatafora J.W."/>
            <person name="Yadav J.S."/>
            <person name="Aerts A."/>
            <person name="Benoit I."/>
            <person name="Boyd A."/>
            <person name="Carlson A."/>
            <person name="Copeland A."/>
            <person name="Coutinho P.M."/>
            <person name="de Vries R.P."/>
            <person name="Ferreira P."/>
            <person name="Findley K."/>
            <person name="Foster B."/>
            <person name="Gaskell J."/>
            <person name="Glotzer D."/>
            <person name="Gorecki P."/>
            <person name="Heitman J."/>
            <person name="Hesse C."/>
            <person name="Hori C."/>
            <person name="Igarashi K."/>
            <person name="Jurgens J.A."/>
            <person name="Kallen N."/>
            <person name="Kersten P."/>
            <person name="Kohler A."/>
            <person name="Kuees U."/>
            <person name="Kumar T.K.A."/>
            <person name="Kuo A."/>
            <person name="LaButti K."/>
            <person name="Larrondo L.F."/>
            <person name="Lindquist E."/>
            <person name="Ling A."/>
            <person name="Lombard V."/>
            <person name="Lucas S."/>
            <person name="Lundell T."/>
            <person name="Martin R."/>
            <person name="McLaughlin D.J."/>
            <person name="Morgenstern I."/>
            <person name="Morin E."/>
            <person name="Murat C."/>
            <person name="Nagy L.G."/>
            <person name="Nolan M."/>
            <person name="Ohm R.A."/>
            <person name="Patyshakuliyeva A."/>
            <person name="Rokas A."/>
            <person name="Ruiz-Duenas F.J."/>
            <person name="Sabat G."/>
            <person name="Salamov A."/>
            <person name="Samejima M."/>
            <person name="Schmutz J."/>
            <person name="Slot J.C."/>
            <person name="St John F."/>
            <person name="Stenlid J."/>
            <person name="Sun H."/>
            <person name="Sun S."/>
            <person name="Syed K."/>
            <person name="Tsang A."/>
            <person name="Wiebenga A."/>
            <person name="Young D."/>
            <person name="Pisabarro A."/>
            <person name="Eastwood D.C."/>
            <person name="Martin F."/>
            <person name="Cullen D."/>
            <person name="Grigoriev I.V."/>
            <person name="Hibbett D.S."/>
        </authorList>
    </citation>
    <scope>NUCLEOTIDE SEQUENCE [LARGE SCALE GENOMIC DNA]</scope>
    <source>
        <strain evidence="2 3">MD-104</strain>
    </source>
</reference>
<feature type="region of interest" description="Disordered" evidence="1">
    <location>
        <begin position="82"/>
        <end position="176"/>
    </location>
</feature>
<feature type="compositionally biased region" description="Acidic residues" evidence="1">
    <location>
        <begin position="161"/>
        <end position="176"/>
    </location>
</feature>
<evidence type="ECO:0000256" key="1">
    <source>
        <dbReference type="SAM" id="MobiDB-lite"/>
    </source>
</evidence>
<name>A0A2H3J659_WOLCO</name>
<gene>
    <name evidence="2" type="ORF">WOLCODRAFT_160992</name>
</gene>
<dbReference type="Proteomes" id="UP000218811">
    <property type="component" value="Unassembled WGS sequence"/>
</dbReference>
<feature type="region of interest" description="Disordered" evidence="1">
    <location>
        <begin position="1"/>
        <end position="57"/>
    </location>
</feature>
<dbReference type="STRING" id="742152.A0A2H3J659"/>
<evidence type="ECO:0000313" key="3">
    <source>
        <dbReference type="Proteomes" id="UP000218811"/>
    </source>
</evidence>
<protein>
    <submittedName>
        <fullName evidence="2">Uncharacterized protein</fullName>
    </submittedName>
</protein>
<feature type="compositionally biased region" description="Basic and acidic residues" evidence="1">
    <location>
        <begin position="42"/>
        <end position="51"/>
    </location>
</feature>
<proteinExistence type="predicted"/>